<accession>A0A3B1BDB9</accession>
<dbReference type="EMBL" id="UOFZ01000034">
    <property type="protein sequence ID" value="VAX12351.1"/>
    <property type="molecule type" value="Genomic_DNA"/>
</dbReference>
<dbReference type="SUPFAM" id="SSF101478">
    <property type="entry name" value="ADP-ribosylglycohydrolase"/>
    <property type="match status" value="1"/>
</dbReference>
<keyword evidence="1" id="KW-0326">Glycosidase</keyword>
<dbReference type="Pfam" id="PF03747">
    <property type="entry name" value="ADP_ribosyl_GH"/>
    <property type="match status" value="1"/>
</dbReference>
<dbReference type="NCBIfam" id="TIGR02662">
    <property type="entry name" value="dinitro_DRAG"/>
    <property type="match status" value="1"/>
</dbReference>
<dbReference type="InterPro" id="IPR013479">
    <property type="entry name" value="ADP-ribosyl_diN_reduct_hydro"/>
</dbReference>
<protein>
    <submittedName>
        <fullName evidence="1">ADP-ribosyl-[dinitrogen reductase] glycohydrolase</fullName>
        <ecNumber evidence="1">3.2.2.24</ecNumber>
    </submittedName>
</protein>
<dbReference type="EC" id="3.2.2.24" evidence="1"/>
<sequence length="303" mass="33527">MSDILLQRAQAAYLGVAIGDALGATVEFMTPREIRASYGMHRDIIGGGWLRLRRGYVTDDTQMSLALGRAILDKGEFQASAVAEAFSEWMRSKPIDIGNTVRRGIMHYRSSGQTEVPANEHDAGNGACMRSLPIALLTLGQPWAEVQALSRQHCHITHHNPLSDRATEYVIKMVQVALRAGERQSLETLAQELVEHESKFKYNGKRSENPSAYIVETMHAVLQAFFEEHTFEAALINVVNRGGDADTTGAILGMISGAFYGLDAIPPRWLQSLNAEIRDACSHQARQLIGLSRREIEADRKDV</sequence>
<dbReference type="PANTHER" id="PTHR16222:SF12">
    <property type="entry name" value="ADP-RIBOSYLGLYCOHYDROLASE-RELATED"/>
    <property type="match status" value="1"/>
</dbReference>
<keyword evidence="1" id="KW-0378">Hydrolase</keyword>
<dbReference type="GO" id="GO:0047407">
    <property type="term" value="F:ADP-ribosyl-[dinitrogen reductase] hydrolase activity"/>
    <property type="evidence" value="ECO:0007669"/>
    <property type="project" value="UniProtKB-EC"/>
</dbReference>
<dbReference type="PANTHER" id="PTHR16222">
    <property type="entry name" value="ADP-RIBOSYLGLYCOHYDROLASE"/>
    <property type="match status" value="1"/>
</dbReference>
<reference evidence="1" key="1">
    <citation type="submission" date="2018-06" db="EMBL/GenBank/DDBJ databases">
        <authorList>
            <person name="Zhirakovskaya E."/>
        </authorList>
    </citation>
    <scope>NUCLEOTIDE SEQUENCE</scope>
</reference>
<proteinExistence type="predicted"/>
<dbReference type="Gene3D" id="1.10.4080.10">
    <property type="entry name" value="ADP-ribosylation/Crystallin J1"/>
    <property type="match status" value="1"/>
</dbReference>
<dbReference type="InterPro" id="IPR050792">
    <property type="entry name" value="ADP-ribosylglycohydrolase"/>
</dbReference>
<dbReference type="InterPro" id="IPR036705">
    <property type="entry name" value="Ribosyl_crysJ1_sf"/>
</dbReference>
<organism evidence="1">
    <name type="scientific">hydrothermal vent metagenome</name>
    <dbReference type="NCBI Taxonomy" id="652676"/>
    <lineage>
        <taxon>unclassified sequences</taxon>
        <taxon>metagenomes</taxon>
        <taxon>ecological metagenomes</taxon>
    </lineage>
</organism>
<evidence type="ECO:0000313" key="1">
    <source>
        <dbReference type="EMBL" id="VAX12351.1"/>
    </source>
</evidence>
<name>A0A3B1BDB9_9ZZZZ</name>
<dbReference type="AlphaFoldDB" id="A0A3B1BDB9"/>
<gene>
    <name evidence="1" type="ORF">MNBD_GAMMA24-1217</name>
</gene>
<dbReference type="InterPro" id="IPR005502">
    <property type="entry name" value="Ribosyl_crysJ1"/>
</dbReference>